<accession>A0A7D5YZK3</accession>
<dbReference type="EMBL" id="CP058933">
    <property type="protein sequence ID" value="QLI66783.1"/>
    <property type="molecule type" value="Genomic_DNA"/>
</dbReference>
<dbReference type="Pfam" id="PF00098">
    <property type="entry name" value="zf-CCHC"/>
    <property type="match status" value="1"/>
</dbReference>
<keyword evidence="5" id="KW-1185">Reference proteome</keyword>
<dbReference type="PROSITE" id="PS50158">
    <property type="entry name" value="ZF_CCHC"/>
    <property type="match status" value="1"/>
</dbReference>
<evidence type="ECO:0000313" key="5">
    <source>
        <dbReference type="Proteomes" id="UP000510686"/>
    </source>
</evidence>
<feature type="domain" description="CCHC-type" evidence="3">
    <location>
        <begin position="169"/>
        <end position="185"/>
    </location>
</feature>
<dbReference type="SMART" id="SM00343">
    <property type="entry name" value="ZnF_C2HC"/>
    <property type="match status" value="1"/>
</dbReference>
<proteinExistence type="predicted"/>
<evidence type="ECO:0000256" key="2">
    <source>
        <dbReference type="SAM" id="MobiDB-lite"/>
    </source>
</evidence>
<dbReference type="GeneID" id="90967607"/>
<feature type="region of interest" description="Disordered" evidence="2">
    <location>
        <begin position="114"/>
        <end position="142"/>
    </location>
</feature>
<reference evidence="4 5" key="1">
    <citation type="submission" date="2020-07" db="EMBL/GenBank/DDBJ databases">
        <title>Telomere length de novo assembly of all 7 chromosomes of the fungus, Metarhizium brunneum, using a novel assembly pipeline.</title>
        <authorList>
            <person name="Saud z."/>
            <person name="Kortsinoglou A."/>
            <person name="Kouvelis V.N."/>
            <person name="Butt T.M."/>
        </authorList>
    </citation>
    <scope>NUCLEOTIDE SEQUENCE [LARGE SCALE GENOMIC DNA]</scope>
    <source>
        <strain evidence="4 5">4556</strain>
    </source>
</reference>
<sequence length="224" mass="26529">MLQGFLTQLRAYHRFYPNKLTDVQVKVLHAGGYMTGTALAWFEPIMRDYLTNAGDDQEDEIKEIFADYKKFEKAIKKTFGSTDEDELYREDMPNNFLDYVVMAVRINNRQYQRRMQKQQGRGTWNPTGRRGQQANQKRRREEPIAYSHTLNPGRMELDATKKDNRKEKKCYNCGKPGHFANKCKKPRKEWKPVPEGVTEPEVEYKNLNWTFCYDDNCYVHMSSK</sequence>
<protein>
    <recommendedName>
        <fullName evidence="3">CCHC-type domain-containing protein</fullName>
    </recommendedName>
</protein>
<keyword evidence="1" id="KW-0862">Zinc</keyword>
<organism evidence="4 5">
    <name type="scientific">Metarhizium brunneum</name>
    <dbReference type="NCBI Taxonomy" id="500148"/>
    <lineage>
        <taxon>Eukaryota</taxon>
        <taxon>Fungi</taxon>
        <taxon>Dikarya</taxon>
        <taxon>Ascomycota</taxon>
        <taxon>Pezizomycotina</taxon>
        <taxon>Sordariomycetes</taxon>
        <taxon>Hypocreomycetidae</taxon>
        <taxon>Hypocreales</taxon>
        <taxon>Clavicipitaceae</taxon>
        <taxon>Metarhizium</taxon>
    </lineage>
</organism>
<dbReference type="Proteomes" id="UP000510686">
    <property type="component" value="Chromosome 2"/>
</dbReference>
<dbReference type="GO" id="GO:0008270">
    <property type="term" value="F:zinc ion binding"/>
    <property type="evidence" value="ECO:0007669"/>
    <property type="project" value="UniProtKB-KW"/>
</dbReference>
<dbReference type="OrthoDB" id="5151719at2759"/>
<dbReference type="InterPro" id="IPR001878">
    <property type="entry name" value="Znf_CCHC"/>
</dbReference>
<dbReference type="SUPFAM" id="SSF57756">
    <property type="entry name" value="Retrovirus zinc finger-like domains"/>
    <property type="match status" value="1"/>
</dbReference>
<dbReference type="AlphaFoldDB" id="A0A7D5YZK3"/>
<keyword evidence="1" id="KW-0863">Zinc-finger</keyword>
<dbReference type="InterPro" id="IPR036875">
    <property type="entry name" value="Znf_CCHC_sf"/>
</dbReference>
<keyword evidence="1" id="KW-0479">Metal-binding</keyword>
<evidence type="ECO:0000256" key="1">
    <source>
        <dbReference type="PROSITE-ProRule" id="PRU00047"/>
    </source>
</evidence>
<dbReference type="RefSeq" id="XP_065986231.1">
    <property type="nucleotide sequence ID" value="XM_066130143.1"/>
</dbReference>
<dbReference type="KEGG" id="mbrn:90967607"/>
<dbReference type="GO" id="GO:0003676">
    <property type="term" value="F:nucleic acid binding"/>
    <property type="evidence" value="ECO:0007669"/>
    <property type="project" value="InterPro"/>
</dbReference>
<dbReference type="Gene3D" id="4.10.60.10">
    <property type="entry name" value="Zinc finger, CCHC-type"/>
    <property type="match status" value="1"/>
</dbReference>
<feature type="compositionally biased region" description="Polar residues" evidence="2">
    <location>
        <begin position="117"/>
        <end position="135"/>
    </location>
</feature>
<name>A0A7D5YZK3_9HYPO</name>
<evidence type="ECO:0000259" key="3">
    <source>
        <dbReference type="PROSITE" id="PS50158"/>
    </source>
</evidence>
<evidence type="ECO:0000313" key="4">
    <source>
        <dbReference type="EMBL" id="QLI66783.1"/>
    </source>
</evidence>
<gene>
    <name evidence="4" type="ORF">G6M90_00g034210</name>
</gene>